<dbReference type="GeneID" id="98176195"/>
<feature type="region of interest" description="Disordered" evidence="1">
    <location>
        <begin position="1"/>
        <end position="150"/>
    </location>
</feature>
<reference evidence="2 3" key="1">
    <citation type="submission" date="2024-09" db="EMBL/GenBank/DDBJ databases">
        <title>Itraconazole resistance in Madurella fahalii resulting from another homologue of gene encoding cytochrome P450 14-alpha sterol demethylase (CYP51).</title>
        <authorList>
            <person name="Yoshioka I."/>
            <person name="Fahal A.H."/>
            <person name="Kaneko S."/>
            <person name="Yaguchi T."/>
        </authorList>
    </citation>
    <scope>NUCLEOTIDE SEQUENCE [LARGE SCALE GENOMIC DNA]</scope>
    <source>
        <strain evidence="2 3">IFM 68171</strain>
    </source>
</reference>
<evidence type="ECO:0000313" key="2">
    <source>
        <dbReference type="EMBL" id="GAB1315242.1"/>
    </source>
</evidence>
<gene>
    <name evidence="2" type="ORF">MFIFM68171_05452</name>
</gene>
<feature type="compositionally biased region" description="Low complexity" evidence="1">
    <location>
        <begin position="182"/>
        <end position="197"/>
    </location>
</feature>
<accession>A0ABQ0GBU3</accession>
<evidence type="ECO:0000313" key="3">
    <source>
        <dbReference type="Proteomes" id="UP001628179"/>
    </source>
</evidence>
<comment type="caution">
    <text evidence="2">The sequence shown here is derived from an EMBL/GenBank/DDBJ whole genome shotgun (WGS) entry which is preliminary data.</text>
</comment>
<feature type="compositionally biased region" description="Pro residues" evidence="1">
    <location>
        <begin position="133"/>
        <end position="142"/>
    </location>
</feature>
<dbReference type="RefSeq" id="XP_070916973.1">
    <property type="nucleotide sequence ID" value="XM_071060872.1"/>
</dbReference>
<keyword evidence="3" id="KW-1185">Reference proteome</keyword>
<feature type="compositionally biased region" description="Polar residues" evidence="1">
    <location>
        <begin position="116"/>
        <end position="129"/>
    </location>
</feature>
<proteinExistence type="predicted"/>
<name>A0ABQ0GBU3_9PEZI</name>
<dbReference type="EMBL" id="BAAFSV010000002">
    <property type="protein sequence ID" value="GAB1315242.1"/>
    <property type="molecule type" value="Genomic_DNA"/>
</dbReference>
<evidence type="ECO:0000256" key="1">
    <source>
        <dbReference type="SAM" id="MobiDB-lite"/>
    </source>
</evidence>
<protein>
    <submittedName>
        <fullName evidence="2">SH3 domain-containing protein</fullName>
    </submittedName>
</protein>
<feature type="region of interest" description="Disordered" evidence="1">
    <location>
        <begin position="176"/>
        <end position="204"/>
    </location>
</feature>
<organism evidence="2 3">
    <name type="scientific">Madurella fahalii</name>
    <dbReference type="NCBI Taxonomy" id="1157608"/>
    <lineage>
        <taxon>Eukaryota</taxon>
        <taxon>Fungi</taxon>
        <taxon>Dikarya</taxon>
        <taxon>Ascomycota</taxon>
        <taxon>Pezizomycotina</taxon>
        <taxon>Sordariomycetes</taxon>
        <taxon>Sordariomycetidae</taxon>
        <taxon>Sordariales</taxon>
        <taxon>Sordariales incertae sedis</taxon>
        <taxon>Madurella</taxon>
    </lineage>
</organism>
<feature type="compositionally biased region" description="Low complexity" evidence="1">
    <location>
        <begin position="91"/>
        <end position="107"/>
    </location>
</feature>
<dbReference type="Proteomes" id="UP001628179">
    <property type="component" value="Unassembled WGS sequence"/>
</dbReference>
<sequence>MDGVDSDQEDDHRPESAASRAISTNTPGAPGSRYDPSRSGTDSMTATERRGSLSFRPLSQTYSVRGYSGISDGIDAQTPQGKGKEPFQNMAPGGPASAATSAPSDGGRVNNPWLVQGSSFTDMNFTTPRQFARPPPPPPLTPPNLDDPVYPFQDRRPSCAISIPPGLDTSFIHQPNPEYLGSSTSTDMPSSSPQSTTAIPRRRSYTKSVPISIPMPTAVPALASTETVTLGSTFSPSSYPPTSPLLPPPPPGHDALPEYQFVGGPGGPGVFLSQEEIDVHGEIISVTDHAGHGWKRHTRVYGGGVCLACLAAGEEGGFYGATVPLEDRR</sequence>